<keyword evidence="3" id="KW-1185">Reference proteome</keyword>
<evidence type="ECO:0000313" key="3">
    <source>
        <dbReference type="Proteomes" id="UP001302126"/>
    </source>
</evidence>
<organism evidence="2 3">
    <name type="scientific">Podospora australis</name>
    <dbReference type="NCBI Taxonomy" id="1536484"/>
    <lineage>
        <taxon>Eukaryota</taxon>
        <taxon>Fungi</taxon>
        <taxon>Dikarya</taxon>
        <taxon>Ascomycota</taxon>
        <taxon>Pezizomycotina</taxon>
        <taxon>Sordariomycetes</taxon>
        <taxon>Sordariomycetidae</taxon>
        <taxon>Sordariales</taxon>
        <taxon>Podosporaceae</taxon>
        <taxon>Podospora</taxon>
    </lineage>
</organism>
<name>A0AAN7AP98_9PEZI</name>
<gene>
    <name evidence="2" type="ORF">QBC35DRAFT_482939</name>
</gene>
<keyword evidence="1" id="KW-0732">Signal</keyword>
<reference evidence="2" key="2">
    <citation type="submission" date="2023-05" db="EMBL/GenBank/DDBJ databases">
        <authorList>
            <consortium name="Lawrence Berkeley National Laboratory"/>
            <person name="Steindorff A."/>
            <person name="Hensen N."/>
            <person name="Bonometti L."/>
            <person name="Westerberg I."/>
            <person name="Brannstrom I.O."/>
            <person name="Guillou S."/>
            <person name="Cros-Aarteil S."/>
            <person name="Calhoun S."/>
            <person name="Haridas S."/>
            <person name="Kuo A."/>
            <person name="Mondo S."/>
            <person name="Pangilinan J."/>
            <person name="Riley R."/>
            <person name="Labutti K."/>
            <person name="Andreopoulos B."/>
            <person name="Lipzen A."/>
            <person name="Chen C."/>
            <person name="Yanf M."/>
            <person name="Daum C."/>
            <person name="Ng V."/>
            <person name="Clum A."/>
            <person name="Ohm R."/>
            <person name="Martin F."/>
            <person name="Silar P."/>
            <person name="Natvig D."/>
            <person name="Lalanne C."/>
            <person name="Gautier V."/>
            <person name="Ament-Velasquez S.L."/>
            <person name="Kruys A."/>
            <person name="Hutchinson M.I."/>
            <person name="Powell A.J."/>
            <person name="Barry K."/>
            <person name="Miller A.N."/>
            <person name="Grigoriev I.V."/>
            <person name="Debuchy R."/>
            <person name="Gladieux P."/>
            <person name="Thoren M.H."/>
            <person name="Johannesson H."/>
        </authorList>
    </citation>
    <scope>NUCLEOTIDE SEQUENCE</scope>
    <source>
        <strain evidence="2">PSN309</strain>
    </source>
</reference>
<dbReference type="Proteomes" id="UP001302126">
    <property type="component" value="Unassembled WGS sequence"/>
</dbReference>
<comment type="caution">
    <text evidence="2">The sequence shown here is derived from an EMBL/GenBank/DDBJ whole genome shotgun (WGS) entry which is preliminary data.</text>
</comment>
<evidence type="ECO:0008006" key="4">
    <source>
        <dbReference type="Google" id="ProtNLM"/>
    </source>
</evidence>
<proteinExistence type="predicted"/>
<reference evidence="2" key="1">
    <citation type="journal article" date="2023" name="Mol. Phylogenet. Evol.">
        <title>Genome-scale phylogeny and comparative genomics of the fungal order Sordariales.</title>
        <authorList>
            <person name="Hensen N."/>
            <person name="Bonometti L."/>
            <person name="Westerberg I."/>
            <person name="Brannstrom I.O."/>
            <person name="Guillou S."/>
            <person name="Cros-Aarteil S."/>
            <person name="Calhoun S."/>
            <person name="Haridas S."/>
            <person name="Kuo A."/>
            <person name="Mondo S."/>
            <person name="Pangilinan J."/>
            <person name="Riley R."/>
            <person name="LaButti K."/>
            <person name="Andreopoulos B."/>
            <person name="Lipzen A."/>
            <person name="Chen C."/>
            <person name="Yan M."/>
            <person name="Daum C."/>
            <person name="Ng V."/>
            <person name="Clum A."/>
            <person name="Steindorff A."/>
            <person name="Ohm R.A."/>
            <person name="Martin F."/>
            <person name="Silar P."/>
            <person name="Natvig D.O."/>
            <person name="Lalanne C."/>
            <person name="Gautier V."/>
            <person name="Ament-Velasquez S.L."/>
            <person name="Kruys A."/>
            <person name="Hutchinson M.I."/>
            <person name="Powell A.J."/>
            <person name="Barry K."/>
            <person name="Miller A.N."/>
            <person name="Grigoriev I.V."/>
            <person name="Debuchy R."/>
            <person name="Gladieux P."/>
            <person name="Hiltunen Thoren M."/>
            <person name="Johannesson H."/>
        </authorList>
    </citation>
    <scope>NUCLEOTIDE SEQUENCE</scope>
    <source>
        <strain evidence="2">PSN309</strain>
    </source>
</reference>
<sequence length="104" mass="11295">MSCTLHTVIVIFYGLEVTFAQPVVGLHPVWCPCSLHLECTSSIYISRGCQQLSSCACMRAGLQNCVSCKGGVGLPSSRFGIRLNCLADFLLFAWPICRISLASH</sequence>
<feature type="signal peptide" evidence="1">
    <location>
        <begin position="1"/>
        <end position="20"/>
    </location>
</feature>
<accession>A0AAN7AP98</accession>
<evidence type="ECO:0000256" key="1">
    <source>
        <dbReference type="SAM" id="SignalP"/>
    </source>
</evidence>
<dbReference type="EMBL" id="MU864353">
    <property type="protein sequence ID" value="KAK4192655.1"/>
    <property type="molecule type" value="Genomic_DNA"/>
</dbReference>
<evidence type="ECO:0000313" key="2">
    <source>
        <dbReference type="EMBL" id="KAK4192655.1"/>
    </source>
</evidence>
<dbReference type="AlphaFoldDB" id="A0AAN7AP98"/>
<protein>
    <recommendedName>
        <fullName evidence="4">Secreted protein</fullName>
    </recommendedName>
</protein>
<feature type="chain" id="PRO_5042821381" description="Secreted protein" evidence="1">
    <location>
        <begin position="21"/>
        <end position="104"/>
    </location>
</feature>